<evidence type="ECO:0000259" key="9">
    <source>
        <dbReference type="PROSITE" id="PS50002"/>
    </source>
</evidence>
<dbReference type="InterPro" id="IPR035899">
    <property type="entry name" value="DBL_dom_sf"/>
</dbReference>
<dbReference type="PROSITE" id="PS51021">
    <property type="entry name" value="BAR"/>
    <property type="match status" value="1"/>
</dbReference>
<dbReference type="CDD" id="cd00160">
    <property type="entry name" value="RhoGEF"/>
    <property type="match status" value="1"/>
</dbReference>
<dbReference type="AlphaFoldDB" id="V4BDR0"/>
<dbReference type="InterPro" id="IPR004148">
    <property type="entry name" value="BAR_dom"/>
</dbReference>
<dbReference type="KEGG" id="lgi:LOTGIDRAFT_71852"/>
<dbReference type="SMART" id="SM00325">
    <property type="entry name" value="RhoGEF"/>
    <property type="match status" value="1"/>
</dbReference>
<dbReference type="SMART" id="SM00326">
    <property type="entry name" value="SH3"/>
    <property type="match status" value="2"/>
</dbReference>
<dbReference type="RefSeq" id="XP_009062301.1">
    <property type="nucleotide sequence ID" value="XM_009064053.1"/>
</dbReference>
<dbReference type="Pfam" id="PF14604">
    <property type="entry name" value="SH3_9"/>
    <property type="match status" value="1"/>
</dbReference>
<accession>V4BDR0</accession>
<organism evidence="12 13">
    <name type="scientific">Lottia gigantea</name>
    <name type="common">Giant owl limpet</name>
    <dbReference type="NCBI Taxonomy" id="225164"/>
    <lineage>
        <taxon>Eukaryota</taxon>
        <taxon>Metazoa</taxon>
        <taxon>Spiralia</taxon>
        <taxon>Lophotrochozoa</taxon>
        <taxon>Mollusca</taxon>
        <taxon>Gastropoda</taxon>
        <taxon>Patellogastropoda</taxon>
        <taxon>Lottioidea</taxon>
        <taxon>Lottiidae</taxon>
        <taxon>Lottia</taxon>
    </lineage>
</organism>
<dbReference type="InterPro" id="IPR001452">
    <property type="entry name" value="SH3_domain"/>
</dbReference>
<evidence type="ECO:0000256" key="3">
    <source>
        <dbReference type="ARBA" id="ARBA00018186"/>
    </source>
</evidence>
<evidence type="ECO:0000256" key="5">
    <source>
        <dbReference type="ARBA" id="ARBA00022658"/>
    </source>
</evidence>
<feature type="non-terminal residue" evidence="12">
    <location>
        <position position="545"/>
    </location>
</feature>
<dbReference type="PANTHER" id="PTHR22834:SF20">
    <property type="entry name" value="SH3 DOMAIN-CONTAINING PROTEIN"/>
    <property type="match status" value="1"/>
</dbReference>
<feature type="domain" description="DH" evidence="10">
    <location>
        <begin position="1"/>
        <end position="110"/>
    </location>
</feature>
<name>V4BDR0_LOTGI</name>
<evidence type="ECO:0000259" key="11">
    <source>
        <dbReference type="PROSITE" id="PS51021"/>
    </source>
</evidence>
<dbReference type="EMBL" id="KB202954">
    <property type="protein sequence ID" value="ESO86909.1"/>
    <property type="molecule type" value="Genomic_DNA"/>
</dbReference>
<dbReference type="GO" id="GO:0005795">
    <property type="term" value="C:Golgi stack"/>
    <property type="evidence" value="ECO:0007669"/>
    <property type="project" value="UniProtKB-SubCell"/>
</dbReference>
<evidence type="ECO:0000256" key="1">
    <source>
        <dbReference type="ARBA" id="ARBA00004282"/>
    </source>
</evidence>
<proteinExistence type="predicted"/>
<evidence type="ECO:0000313" key="13">
    <source>
        <dbReference type="Proteomes" id="UP000030746"/>
    </source>
</evidence>
<dbReference type="HOGENOM" id="CLU_005159_1_0_1"/>
<dbReference type="CTD" id="20252033"/>
<dbReference type="InterPro" id="IPR027267">
    <property type="entry name" value="AH/BAR_dom_sf"/>
</dbReference>
<keyword evidence="6" id="KW-0965">Cell junction</keyword>
<dbReference type="PROSITE" id="PS50002">
    <property type="entry name" value="SH3"/>
    <property type="match status" value="1"/>
</dbReference>
<dbReference type="Pfam" id="PF00621">
    <property type="entry name" value="RhoGEF"/>
    <property type="match status" value="1"/>
</dbReference>
<dbReference type="GeneID" id="20252033"/>
<sequence>GKSFVEFAEDMKNTYAPYCRNHDEVITVMEKYKGNPEIREYFQKLINNMREYCNVFDLDALLIKPVQRILKYPLFLGELLRVTEDSHKDKVEVCQAINAVTDVAKAINEYKRRKDLVYKYKRESDASLGEMFSKLNLHTLKKKSNRMRGRLSNTMGISLQTRDENFEREENRFRSLEKAVKVLLKDVQCYMDNVQVRLDYSNIYIKIIYEVKKFKSLYLKISQQHYPQLRSTVEQLVIIPLNKLTVMFNGPIKVIEKRFDKLLDYDNLFKKSKDTGKYNDALDSAKNDYEAMNAQLLDELPKLYRLVYQVFTDCMRCFIQAQKKYLDISLQETYSILDSFIETFNVKHTSVLDRISGLSFIPRGFNPKYDSLHRQDSVKTEKKKRISDTGLSIQSESQKVFVIQQFPRDKLYQVNRNYKASDLMDLCLNQGTVVGVLKEQDPMGNKDKWFVDDGSNKGFIHKSALSLFQSSLNSDPIEVSHIHFLLQYYYSEYSFTARNQNEVTLFEGQVVTVLAKHDLNSNTEWWLVDADGNHGYVPSNYLKAM</sequence>
<dbReference type="SUPFAM" id="SSF48065">
    <property type="entry name" value="DBL homology domain (DH-domain)"/>
    <property type="match status" value="1"/>
</dbReference>
<evidence type="ECO:0000256" key="2">
    <source>
        <dbReference type="ARBA" id="ARBA00004348"/>
    </source>
</evidence>
<dbReference type="GO" id="GO:0005085">
    <property type="term" value="F:guanyl-nucleotide exchange factor activity"/>
    <property type="evidence" value="ECO:0007669"/>
    <property type="project" value="UniProtKB-KW"/>
</dbReference>
<dbReference type="PROSITE" id="PS50010">
    <property type="entry name" value="DH_2"/>
    <property type="match status" value="1"/>
</dbReference>
<keyword evidence="13" id="KW-1185">Reference proteome</keyword>
<feature type="non-terminal residue" evidence="12">
    <location>
        <position position="1"/>
    </location>
</feature>
<dbReference type="Pfam" id="PF03114">
    <property type="entry name" value="BAR"/>
    <property type="match status" value="2"/>
</dbReference>
<dbReference type="InterPro" id="IPR001331">
    <property type="entry name" value="GDS_CDC24_CS"/>
</dbReference>
<dbReference type="SUPFAM" id="SSF103657">
    <property type="entry name" value="BAR/IMD domain-like"/>
    <property type="match status" value="1"/>
</dbReference>
<dbReference type="InterPro" id="IPR036028">
    <property type="entry name" value="SH3-like_dom_sf"/>
</dbReference>
<feature type="domain" description="SH3" evidence="9">
    <location>
        <begin position="484"/>
        <end position="545"/>
    </location>
</feature>
<comment type="subcellular location">
    <subcellularLocation>
        <location evidence="1">Cell junction</location>
    </subcellularLocation>
    <subcellularLocation>
        <location evidence="2">Golgi apparatus</location>
        <location evidence="2">Golgi stack</location>
    </subcellularLocation>
</comment>
<evidence type="ECO:0000256" key="4">
    <source>
        <dbReference type="ARBA" id="ARBA00022443"/>
    </source>
</evidence>
<feature type="domain" description="BAR" evidence="11">
    <location>
        <begin position="151"/>
        <end position="353"/>
    </location>
</feature>
<dbReference type="Gene3D" id="1.20.1270.60">
    <property type="entry name" value="Arfaptin homology (AH) domain/BAR domain"/>
    <property type="match status" value="1"/>
</dbReference>
<evidence type="ECO:0000313" key="12">
    <source>
        <dbReference type="EMBL" id="ESO86909.1"/>
    </source>
</evidence>
<evidence type="ECO:0000256" key="7">
    <source>
        <dbReference type="ARBA" id="ARBA00032587"/>
    </source>
</evidence>
<dbReference type="SUPFAM" id="SSF50044">
    <property type="entry name" value="SH3-domain"/>
    <property type="match status" value="2"/>
</dbReference>
<dbReference type="GO" id="GO:0035556">
    <property type="term" value="P:intracellular signal transduction"/>
    <property type="evidence" value="ECO:0007669"/>
    <property type="project" value="InterPro"/>
</dbReference>
<dbReference type="InterPro" id="IPR000219">
    <property type="entry name" value="DH_dom"/>
</dbReference>
<protein>
    <recommendedName>
        <fullName evidence="3">Dynamin-binding protein</fullName>
    </recommendedName>
    <alternativeName>
        <fullName evidence="7">Scaffold protein Tuba</fullName>
    </alternativeName>
</protein>
<dbReference type="Proteomes" id="UP000030746">
    <property type="component" value="Unassembled WGS sequence"/>
</dbReference>
<keyword evidence="4 8" id="KW-0728">SH3 domain</keyword>
<dbReference type="STRING" id="225164.V4BDR0"/>
<reference evidence="12 13" key="1">
    <citation type="journal article" date="2013" name="Nature">
        <title>Insights into bilaterian evolution from three spiralian genomes.</title>
        <authorList>
            <person name="Simakov O."/>
            <person name="Marletaz F."/>
            <person name="Cho S.J."/>
            <person name="Edsinger-Gonzales E."/>
            <person name="Havlak P."/>
            <person name="Hellsten U."/>
            <person name="Kuo D.H."/>
            <person name="Larsson T."/>
            <person name="Lv J."/>
            <person name="Arendt D."/>
            <person name="Savage R."/>
            <person name="Osoegawa K."/>
            <person name="de Jong P."/>
            <person name="Grimwood J."/>
            <person name="Chapman J.A."/>
            <person name="Shapiro H."/>
            <person name="Aerts A."/>
            <person name="Otillar R.P."/>
            <person name="Terry A.Y."/>
            <person name="Boore J.L."/>
            <person name="Grigoriev I.V."/>
            <person name="Lindberg D.R."/>
            <person name="Seaver E.C."/>
            <person name="Weisblat D.A."/>
            <person name="Putnam N.H."/>
            <person name="Rokhsar D.S."/>
        </authorList>
    </citation>
    <scope>NUCLEOTIDE SEQUENCE [LARGE SCALE GENOMIC DNA]</scope>
</reference>
<dbReference type="Gene3D" id="1.20.900.10">
    <property type="entry name" value="Dbl homology (DH) domain"/>
    <property type="match status" value="1"/>
</dbReference>
<dbReference type="PANTHER" id="PTHR22834">
    <property type="entry name" value="NUCLEAR FUSION PROTEIN FUS2"/>
    <property type="match status" value="1"/>
</dbReference>
<evidence type="ECO:0000256" key="8">
    <source>
        <dbReference type="PROSITE-ProRule" id="PRU00192"/>
    </source>
</evidence>
<dbReference type="OrthoDB" id="6244550at2759"/>
<dbReference type="OMA" id="NVQCYLQ"/>
<dbReference type="PROSITE" id="PS00741">
    <property type="entry name" value="DH_1"/>
    <property type="match status" value="1"/>
</dbReference>
<evidence type="ECO:0000256" key="6">
    <source>
        <dbReference type="ARBA" id="ARBA00022949"/>
    </source>
</evidence>
<dbReference type="SMART" id="SM00721">
    <property type="entry name" value="BAR"/>
    <property type="match status" value="1"/>
</dbReference>
<dbReference type="Gene3D" id="2.30.30.40">
    <property type="entry name" value="SH3 Domains"/>
    <property type="match status" value="2"/>
</dbReference>
<dbReference type="InterPro" id="IPR051492">
    <property type="entry name" value="Dynamin-Rho_GEF"/>
</dbReference>
<keyword evidence="5" id="KW-0344">Guanine-nucleotide releasing factor</keyword>
<evidence type="ECO:0000259" key="10">
    <source>
        <dbReference type="PROSITE" id="PS50010"/>
    </source>
</evidence>
<gene>
    <name evidence="12" type="ORF">LOTGIDRAFT_71852</name>
</gene>
<dbReference type="GO" id="GO:0070161">
    <property type="term" value="C:anchoring junction"/>
    <property type="evidence" value="ECO:0007669"/>
    <property type="project" value="UniProtKB-SubCell"/>
</dbReference>